<evidence type="ECO:0000256" key="1">
    <source>
        <dbReference type="ARBA" id="ARBA00012418"/>
    </source>
</evidence>
<dbReference type="EC" id="2.7.7.6" evidence="1"/>
<dbReference type="Proteomes" id="UP000030763">
    <property type="component" value="Unassembled WGS sequence"/>
</dbReference>
<proteinExistence type="predicted"/>
<dbReference type="OrthoDB" id="344061at2759"/>
<organism evidence="5 6">
    <name type="scientific">Eimeria maxima</name>
    <name type="common">Coccidian parasite</name>
    <dbReference type="NCBI Taxonomy" id="5804"/>
    <lineage>
        <taxon>Eukaryota</taxon>
        <taxon>Sar</taxon>
        <taxon>Alveolata</taxon>
        <taxon>Apicomplexa</taxon>
        <taxon>Conoidasida</taxon>
        <taxon>Coccidia</taxon>
        <taxon>Eucoccidiorida</taxon>
        <taxon>Eimeriorina</taxon>
        <taxon>Eimeriidae</taxon>
        <taxon>Eimeria</taxon>
    </lineage>
</organism>
<feature type="domain" description="RNA polymerase Rpb1" evidence="4">
    <location>
        <begin position="10"/>
        <end position="106"/>
    </location>
</feature>
<dbReference type="SUPFAM" id="SSF64484">
    <property type="entry name" value="beta and beta-prime subunits of DNA dependent RNA-polymerase"/>
    <property type="match status" value="1"/>
</dbReference>
<dbReference type="GeneID" id="25339972"/>
<feature type="non-terminal residue" evidence="5">
    <location>
        <position position="106"/>
    </location>
</feature>
<dbReference type="GO" id="GO:0003899">
    <property type="term" value="F:DNA-directed RNA polymerase activity"/>
    <property type="evidence" value="ECO:0007669"/>
    <property type="project" value="UniProtKB-EC"/>
</dbReference>
<evidence type="ECO:0000256" key="2">
    <source>
        <dbReference type="ARBA" id="ARBA00022723"/>
    </source>
</evidence>
<dbReference type="EMBL" id="HG721253">
    <property type="protein sequence ID" value="CDJ60075.1"/>
    <property type="molecule type" value="Genomic_DNA"/>
</dbReference>
<dbReference type="GO" id="GO:0046872">
    <property type="term" value="F:metal ion binding"/>
    <property type="evidence" value="ECO:0007669"/>
    <property type="project" value="UniProtKB-KW"/>
</dbReference>
<evidence type="ECO:0000313" key="5">
    <source>
        <dbReference type="EMBL" id="CDJ60075.1"/>
    </source>
</evidence>
<feature type="non-terminal residue" evidence="5">
    <location>
        <position position="1"/>
    </location>
</feature>
<name>U6MEK1_EIMMA</name>
<keyword evidence="3" id="KW-0862">Zinc</keyword>
<reference evidence="5" key="1">
    <citation type="submission" date="2013-10" db="EMBL/GenBank/DDBJ databases">
        <title>Genomic analysis of the causative agents of coccidiosis in chickens.</title>
        <authorList>
            <person name="Reid A.J."/>
            <person name="Blake D."/>
            <person name="Billington K."/>
            <person name="Browne H."/>
            <person name="Dunn M."/>
            <person name="Hung S."/>
            <person name="Kawahara F."/>
            <person name="Miranda-Saavedra D."/>
            <person name="Mourier T."/>
            <person name="Nagra H."/>
            <person name="Otto T.D."/>
            <person name="Rawlings N."/>
            <person name="Sanchez A."/>
            <person name="Sanders M."/>
            <person name="Subramaniam C."/>
            <person name="Tay Y."/>
            <person name="Dear P."/>
            <person name="Doerig C."/>
            <person name="Gruber A."/>
            <person name="Parkinson J."/>
            <person name="Shirley M."/>
            <person name="Wan K.L."/>
            <person name="Berriman M."/>
            <person name="Tomley F."/>
            <person name="Pain A."/>
        </authorList>
    </citation>
    <scope>NUCLEOTIDE SEQUENCE [LARGE SCALE GENOMIC DNA]</scope>
    <source>
        <strain evidence="5">Weybridge</strain>
    </source>
</reference>
<gene>
    <name evidence="5" type="ORF">EMWEY_00059860</name>
</gene>
<evidence type="ECO:0000259" key="4">
    <source>
        <dbReference type="Pfam" id="PF04998"/>
    </source>
</evidence>
<dbReference type="PANTHER" id="PTHR48446">
    <property type="entry name" value="DNA-DIRECTED RNA POLYMERASE SUBUNIT BETA' N-TERMINAL SECTION"/>
    <property type="match status" value="1"/>
</dbReference>
<sequence length="106" mass="11744">LLEVVLSGYKDVKRGVIKHEEVRDNDGNIRHVYALAVEGYGLREVMGTPGVKAVSVTSNHVAEVAQILGIEAARQVIINEIRKCMDAYSMDIDCRHMTLLGDVMTF</sequence>
<dbReference type="Pfam" id="PF04998">
    <property type="entry name" value="RNA_pol_Rpb1_5"/>
    <property type="match status" value="1"/>
</dbReference>
<dbReference type="GO" id="GO:0003677">
    <property type="term" value="F:DNA binding"/>
    <property type="evidence" value="ECO:0007669"/>
    <property type="project" value="InterPro"/>
</dbReference>
<reference evidence="5" key="2">
    <citation type="submission" date="2013-10" db="EMBL/GenBank/DDBJ databases">
        <authorList>
            <person name="Aslett M."/>
        </authorList>
    </citation>
    <scope>NUCLEOTIDE SEQUENCE [LARGE SCALE GENOMIC DNA]</scope>
    <source>
        <strain evidence="5">Weybridge</strain>
    </source>
</reference>
<dbReference type="GO" id="GO:0006351">
    <property type="term" value="P:DNA-templated transcription"/>
    <property type="evidence" value="ECO:0007669"/>
    <property type="project" value="InterPro"/>
</dbReference>
<keyword evidence="2" id="KW-0479">Metal-binding</keyword>
<keyword evidence="6" id="KW-1185">Reference proteome</keyword>
<dbReference type="InterPro" id="IPR015700">
    <property type="entry name" value="RPC1"/>
</dbReference>
<evidence type="ECO:0000256" key="3">
    <source>
        <dbReference type="ARBA" id="ARBA00022833"/>
    </source>
</evidence>
<dbReference type="RefSeq" id="XP_013336720.1">
    <property type="nucleotide sequence ID" value="XM_013481266.1"/>
</dbReference>
<protein>
    <recommendedName>
        <fullName evidence="1">DNA-directed RNA polymerase</fullName>
        <ecNumber evidence="1">2.7.7.6</ecNumber>
    </recommendedName>
</protein>
<dbReference type="VEuPathDB" id="ToxoDB:EMWEY_00059860"/>
<accession>U6MEK1</accession>
<dbReference type="PANTHER" id="PTHR48446:SF1">
    <property type="entry name" value="DNA-DIRECTED RNA POLYMERASE SUBUNIT BETA' N-TERMINAL SECTION"/>
    <property type="match status" value="1"/>
</dbReference>
<evidence type="ECO:0000313" key="6">
    <source>
        <dbReference type="Proteomes" id="UP000030763"/>
    </source>
</evidence>
<dbReference type="InterPro" id="IPR007081">
    <property type="entry name" value="RNA_pol_Rpb1_5"/>
</dbReference>
<dbReference type="AlphaFoldDB" id="U6MEK1"/>